<reference evidence="1 2" key="1">
    <citation type="submission" date="2019-03" db="EMBL/GenBank/DDBJ databases">
        <title>First draft genome of Liparis tanakae, snailfish: a comprehensive survey of snailfish specific genes.</title>
        <authorList>
            <person name="Kim W."/>
            <person name="Song I."/>
            <person name="Jeong J.-H."/>
            <person name="Kim D."/>
            <person name="Kim S."/>
            <person name="Ryu S."/>
            <person name="Song J.Y."/>
            <person name="Lee S.K."/>
        </authorList>
    </citation>
    <scope>NUCLEOTIDE SEQUENCE [LARGE SCALE GENOMIC DNA]</scope>
    <source>
        <tissue evidence="1">Muscle</tissue>
    </source>
</reference>
<evidence type="ECO:0000313" key="1">
    <source>
        <dbReference type="EMBL" id="TNN30074.1"/>
    </source>
</evidence>
<name>A0A4Z2ENP0_9TELE</name>
<keyword evidence="2" id="KW-1185">Reference proteome</keyword>
<comment type="caution">
    <text evidence="1">The sequence shown here is derived from an EMBL/GenBank/DDBJ whole genome shotgun (WGS) entry which is preliminary data.</text>
</comment>
<accession>A0A4Z2ENP0</accession>
<protein>
    <submittedName>
        <fullName evidence="1">Uncharacterized protein</fullName>
    </submittedName>
</protein>
<sequence length="8" mass="944">MSSVMWTC</sequence>
<proteinExistence type="predicted"/>
<evidence type="ECO:0000313" key="2">
    <source>
        <dbReference type="Proteomes" id="UP000314294"/>
    </source>
</evidence>
<dbReference type="Proteomes" id="UP000314294">
    <property type="component" value="Unassembled WGS sequence"/>
</dbReference>
<dbReference type="EMBL" id="SRLO01004882">
    <property type="protein sequence ID" value="TNN30074.1"/>
    <property type="molecule type" value="Genomic_DNA"/>
</dbReference>
<organism evidence="1 2">
    <name type="scientific">Liparis tanakae</name>
    <name type="common">Tanaka's snailfish</name>
    <dbReference type="NCBI Taxonomy" id="230148"/>
    <lineage>
        <taxon>Eukaryota</taxon>
        <taxon>Metazoa</taxon>
        <taxon>Chordata</taxon>
        <taxon>Craniata</taxon>
        <taxon>Vertebrata</taxon>
        <taxon>Euteleostomi</taxon>
        <taxon>Actinopterygii</taxon>
        <taxon>Neopterygii</taxon>
        <taxon>Teleostei</taxon>
        <taxon>Neoteleostei</taxon>
        <taxon>Acanthomorphata</taxon>
        <taxon>Eupercaria</taxon>
        <taxon>Perciformes</taxon>
        <taxon>Cottioidei</taxon>
        <taxon>Cottales</taxon>
        <taxon>Liparidae</taxon>
        <taxon>Liparis</taxon>
    </lineage>
</organism>
<gene>
    <name evidence="1" type="ORF">EYF80_059776</name>
</gene>